<sequence>MQPVRYRSQLISLFVVVLSGVPAISGTADQWDLGVNTTTKFGFLSSVVYKPVAGCFAIAGKISTGFCGISEDLTPNPASGKFQKKICAPNGDVITKFRVHLQFCKSIGETFTFDSCLNKLLGSTIDQECRVIGGKFNVQDLVTQRRQVLPDCCIAYFQGSTEVCNCDRTLLSQYCSDFCCCKSVLDNIGISSSAEERLAKAQLRLIVQQECCESLLFNQCTATGDCRDENSPTKYLQQLTAFPMCCQYCYDIYDRRCSFQTTEQATGQTYFISMKSRQYLPKLKKLCEETLQCKNSNPCSSAAIVPLNLLLVLVKRLTAMSCLKTEV</sequence>
<dbReference type="KEGG" id="gtt:GUITHDRAFT_146022"/>
<name>L1IJU5_GUITC</name>
<protein>
    <recommendedName>
        <fullName evidence="5">VDE lipocalin domain-containing protein</fullName>
    </recommendedName>
</protein>
<evidence type="ECO:0008006" key="5">
    <source>
        <dbReference type="Google" id="ProtNLM"/>
    </source>
</evidence>
<organism evidence="2">
    <name type="scientific">Guillardia theta (strain CCMP2712)</name>
    <name type="common">Cryptophyte</name>
    <dbReference type="NCBI Taxonomy" id="905079"/>
    <lineage>
        <taxon>Eukaryota</taxon>
        <taxon>Cryptophyceae</taxon>
        <taxon>Pyrenomonadales</taxon>
        <taxon>Geminigeraceae</taxon>
        <taxon>Guillardia</taxon>
    </lineage>
</organism>
<dbReference type="HOGENOM" id="CLU_851108_0_0_1"/>
<keyword evidence="4" id="KW-1185">Reference proteome</keyword>
<dbReference type="EMBL" id="JH993079">
    <property type="protein sequence ID" value="EKX36080.1"/>
    <property type="molecule type" value="Genomic_DNA"/>
</dbReference>
<dbReference type="EnsemblProtists" id="EKX36080">
    <property type="protein sequence ID" value="EKX36080"/>
    <property type="gene ID" value="GUITHDRAFT_146022"/>
</dbReference>
<evidence type="ECO:0000313" key="3">
    <source>
        <dbReference type="EnsemblProtists" id="EKX36080"/>
    </source>
</evidence>
<gene>
    <name evidence="2" type="ORF">GUITHDRAFT_146022</name>
</gene>
<dbReference type="Proteomes" id="UP000011087">
    <property type="component" value="Unassembled WGS sequence"/>
</dbReference>
<dbReference type="RefSeq" id="XP_005823060.1">
    <property type="nucleotide sequence ID" value="XM_005823003.1"/>
</dbReference>
<evidence type="ECO:0000256" key="1">
    <source>
        <dbReference type="SAM" id="SignalP"/>
    </source>
</evidence>
<dbReference type="AlphaFoldDB" id="L1IJU5"/>
<feature type="signal peptide" evidence="1">
    <location>
        <begin position="1"/>
        <end position="26"/>
    </location>
</feature>
<accession>L1IJU5</accession>
<dbReference type="PaxDb" id="55529-EKX36080"/>
<evidence type="ECO:0000313" key="4">
    <source>
        <dbReference type="Proteomes" id="UP000011087"/>
    </source>
</evidence>
<feature type="chain" id="PRO_5008770085" description="VDE lipocalin domain-containing protein" evidence="1">
    <location>
        <begin position="27"/>
        <end position="327"/>
    </location>
</feature>
<proteinExistence type="predicted"/>
<dbReference type="GeneID" id="17292849"/>
<evidence type="ECO:0000313" key="2">
    <source>
        <dbReference type="EMBL" id="EKX36080.1"/>
    </source>
</evidence>
<keyword evidence="1" id="KW-0732">Signal</keyword>
<reference evidence="4" key="2">
    <citation type="submission" date="2012-11" db="EMBL/GenBank/DDBJ databases">
        <authorList>
            <person name="Kuo A."/>
            <person name="Curtis B.A."/>
            <person name="Tanifuji G."/>
            <person name="Burki F."/>
            <person name="Gruber A."/>
            <person name="Irimia M."/>
            <person name="Maruyama S."/>
            <person name="Arias M.C."/>
            <person name="Ball S.G."/>
            <person name="Gile G.H."/>
            <person name="Hirakawa Y."/>
            <person name="Hopkins J.F."/>
            <person name="Rensing S.A."/>
            <person name="Schmutz J."/>
            <person name="Symeonidi A."/>
            <person name="Elias M."/>
            <person name="Eveleigh R.J."/>
            <person name="Herman E.K."/>
            <person name="Klute M.J."/>
            <person name="Nakayama T."/>
            <person name="Obornik M."/>
            <person name="Reyes-Prieto A."/>
            <person name="Armbrust E.V."/>
            <person name="Aves S.J."/>
            <person name="Beiko R.G."/>
            <person name="Coutinho P."/>
            <person name="Dacks J.B."/>
            <person name="Durnford D.G."/>
            <person name="Fast N.M."/>
            <person name="Green B.R."/>
            <person name="Grisdale C."/>
            <person name="Hempe F."/>
            <person name="Henrissat B."/>
            <person name="Hoppner M.P."/>
            <person name="Ishida K.-I."/>
            <person name="Kim E."/>
            <person name="Koreny L."/>
            <person name="Kroth P.G."/>
            <person name="Liu Y."/>
            <person name="Malik S.-B."/>
            <person name="Maier U.G."/>
            <person name="McRose D."/>
            <person name="Mock T."/>
            <person name="Neilson J.A."/>
            <person name="Onodera N.T."/>
            <person name="Poole A.M."/>
            <person name="Pritham E.J."/>
            <person name="Richards T.A."/>
            <person name="Rocap G."/>
            <person name="Roy S.W."/>
            <person name="Sarai C."/>
            <person name="Schaack S."/>
            <person name="Shirato S."/>
            <person name="Slamovits C.H."/>
            <person name="Spencer D.F."/>
            <person name="Suzuki S."/>
            <person name="Worden A.Z."/>
            <person name="Zauner S."/>
            <person name="Barry K."/>
            <person name="Bell C."/>
            <person name="Bharti A.K."/>
            <person name="Crow J.A."/>
            <person name="Grimwood J."/>
            <person name="Kramer R."/>
            <person name="Lindquist E."/>
            <person name="Lucas S."/>
            <person name="Salamov A."/>
            <person name="McFadden G.I."/>
            <person name="Lane C.E."/>
            <person name="Keeling P.J."/>
            <person name="Gray M.W."/>
            <person name="Grigoriev I.V."/>
            <person name="Archibald J.M."/>
        </authorList>
    </citation>
    <scope>NUCLEOTIDE SEQUENCE</scope>
    <source>
        <strain evidence="4">CCMP2712</strain>
    </source>
</reference>
<reference evidence="3" key="3">
    <citation type="submission" date="2015-06" db="UniProtKB">
        <authorList>
            <consortium name="EnsemblProtists"/>
        </authorList>
    </citation>
    <scope>IDENTIFICATION</scope>
</reference>
<reference evidence="2 4" key="1">
    <citation type="journal article" date="2012" name="Nature">
        <title>Algal genomes reveal evolutionary mosaicism and the fate of nucleomorphs.</title>
        <authorList>
            <consortium name="DOE Joint Genome Institute"/>
            <person name="Curtis B.A."/>
            <person name="Tanifuji G."/>
            <person name="Burki F."/>
            <person name="Gruber A."/>
            <person name="Irimia M."/>
            <person name="Maruyama S."/>
            <person name="Arias M.C."/>
            <person name="Ball S.G."/>
            <person name="Gile G.H."/>
            <person name="Hirakawa Y."/>
            <person name="Hopkins J.F."/>
            <person name="Kuo A."/>
            <person name="Rensing S.A."/>
            <person name="Schmutz J."/>
            <person name="Symeonidi A."/>
            <person name="Elias M."/>
            <person name="Eveleigh R.J."/>
            <person name="Herman E.K."/>
            <person name="Klute M.J."/>
            <person name="Nakayama T."/>
            <person name="Obornik M."/>
            <person name="Reyes-Prieto A."/>
            <person name="Armbrust E.V."/>
            <person name="Aves S.J."/>
            <person name="Beiko R.G."/>
            <person name="Coutinho P."/>
            <person name="Dacks J.B."/>
            <person name="Durnford D.G."/>
            <person name="Fast N.M."/>
            <person name="Green B.R."/>
            <person name="Grisdale C.J."/>
            <person name="Hempel F."/>
            <person name="Henrissat B."/>
            <person name="Hoppner M.P."/>
            <person name="Ishida K."/>
            <person name="Kim E."/>
            <person name="Koreny L."/>
            <person name="Kroth P.G."/>
            <person name="Liu Y."/>
            <person name="Malik S.B."/>
            <person name="Maier U.G."/>
            <person name="McRose D."/>
            <person name="Mock T."/>
            <person name="Neilson J.A."/>
            <person name="Onodera N.T."/>
            <person name="Poole A.M."/>
            <person name="Pritham E.J."/>
            <person name="Richards T.A."/>
            <person name="Rocap G."/>
            <person name="Roy S.W."/>
            <person name="Sarai C."/>
            <person name="Schaack S."/>
            <person name="Shirato S."/>
            <person name="Slamovits C.H."/>
            <person name="Spencer D.F."/>
            <person name="Suzuki S."/>
            <person name="Worden A.Z."/>
            <person name="Zauner S."/>
            <person name="Barry K."/>
            <person name="Bell C."/>
            <person name="Bharti A.K."/>
            <person name="Crow J.A."/>
            <person name="Grimwood J."/>
            <person name="Kramer R."/>
            <person name="Lindquist E."/>
            <person name="Lucas S."/>
            <person name="Salamov A."/>
            <person name="McFadden G.I."/>
            <person name="Lane C.E."/>
            <person name="Keeling P.J."/>
            <person name="Gray M.W."/>
            <person name="Grigoriev I.V."/>
            <person name="Archibald J.M."/>
        </authorList>
    </citation>
    <scope>NUCLEOTIDE SEQUENCE</scope>
    <source>
        <strain evidence="2 4">CCMP2712</strain>
    </source>
</reference>